<gene>
    <name evidence="2" type="ORF">DSCW_46950</name>
</gene>
<dbReference type="KEGG" id="dwd:DSCW_46950"/>
<keyword evidence="3" id="KW-1185">Reference proteome</keyword>
<proteinExistence type="predicted"/>
<evidence type="ECO:0000313" key="3">
    <source>
        <dbReference type="Proteomes" id="UP000427769"/>
    </source>
</evidence>
<evidence type="ECO:0000256" key="1">
    <source>
        <dbReference type="SAM" id="Phobius"/>
    </source>
</evidence>
<accession>A0A5K7Z897</accession>
<dbReference type="OrthoDB" id="9788139at2"/>
<name>A0A5K7Z897_9BACT</name>
<reference evidence="2 3" key="1">
    <citation type="submission" date="2019-11" db="EMBL/GenBank/DDBJ databases">
        <title>Comparative genomics of hydrocarbon-degrading Desulfosarcina strains.</title>
        <authorList>
            <person name="Watanabe M."/>
            <person name="Kojima H."/>
            <person name="Fukui M."/>
        </authorList>
    </citation>
    <scope>NUCLEOTIDE SEQUENCE [LARGE SCALE GENOMIC DNA]</scope>
    <source>
        <strain evidence="2 3">PP31</strain>
    </source>
</reference>
<dbReference type="Proteomes" id="UP000427769">
    <property type="component" value="Chromosome"/>
</dbReference>
<dbReference type="EMBL" id="AP021875">
    <property type="protein sequence ID" value="BBO77278.1"/>
    <property type="molecule type" value="Genomic_DNA"/>
</dbReference>
<organism evidence="2 3">
    <name type="scientific">Desulfosarcina widdelii</name>
    <dbReference type="NCBI Taxonomy" id="947919"/>
    <lineage>
        <taxon>Bacteria</taxon>
        <taxon>Pseudomonadati</taxon>
        <taxon>Thermodesulfobacteriota</taxon>
        <taxon>Desulfobacteria</taxon>
        <taxon>Desulfobacterales</taxon>
        <taxon>Desulfosarcinaceae</taxon>
        <taxon>Desulfosarcina</taxon>
    </lineage>
</organism>
<sequence>MIWHPLTWAFWSAAFTGLLIYGLAALRSVNVFLDWQPNRTDSRQLLRERDAEVAALLARGALACLASAALLGLIGIAVAWHRVVPGAMCGTGVLQAMGSYGSRALIFWGLALVILYAWWVLERLNRFDPMGGLTWQAARIWLTAAPFLLAAFIYSWLALMQVESTPPVSCCAAVYDQVLEETSAAAVTGRLLAASFWGHLAGSVSLLILAVRRIHLPEHGSGILPAAIMILWAPAASICIKHFWSVYYYQVLSHPCPWCLFLSDYYGAGFLIFGCIAVVVLSSISLWTADRVRSRHPILSKPAVKRIHHSAWQLLAAIILFTTLTAGPALVWRLRTGVWMTNPF</sequence>
<evidence type="ECO:0000313" key="2">
    <source>
        <dbReference type="EMBL" id="BBO77278.1"/>
    </source>
</evidence>
<dbReference type="RefSeq" id="WP_155306040.1">
    <property type="nucleotide sequence ID" value="NZ_AP021875.1"/>
</dbReference>
<feature type="transmembrane region" description="Helical" evidence="1">
    <location>
        <begin position="265"/>
        <end position="289"/>
    </location>
</feature>
<feature type="transmembrane region" description="Helical" evidence="1">
    <location>
        <begin position="6"/>
        <end position="33"/>
    </location>
</feature>
<feature type="transmembrane region" description="Helical" evidence="1">
    <location>
        <begin position="191"/>
        <end position="211"/>
    </location>
</feature>
<protein>
    <submittedName>
        <fullName evidence="2">Uncharacterized protein</fullName>
    </submittedName>
</protein>
<feature type="transmembrane region" description="Helical" evidence="1">
    <location>
        <begin position="54"/>
        <end position="80"/>
    </location>
</feature>
<keyword evidence="1" id="KW-0812">Transmembrane</keyword>
<feature type="transmembrane region" description="Helical" evidence="1">
    <location>
        <begin position="310"/>
        <end position="334"/>
    </location>
</feature>
<keyword evidence="1" id="KW-0472">Membrane</keyword>
<feature type="transmembrane region" description="Helical" evidence="1">
    <location>
        <begin position="140"/>
        <end position="159"/>
    </location>
</feature>
<feature type="transmembrane region" description="Helical" evidence="1">
    <location>
        <begin position="100"/>
        <end position="119"/>
    </location>
</feature>
<feature type="transmembrane region" description="Helical" evidence="1">
    <location>
        <begin position="223"/>
        <end position="245"/>
    </location>
</feature>
<dbReference type="AlphaFoldDB" id="A0A5K7Z897"/>
<keyword evidence="1" id="KW-1133">Transmembrane helix</keyword>